<dbReference type="RefSeq" id="WP_154577584.1">
    <property type="nucleotide sequence ID" value="NZ_VULU01000031.1"/>
</dbReference>
<proteinExistence type="predicted"/>
<organism evidence="3 4">
    <name type="scientific">Phocaeicola vulgatus</name>
    <name type="common">Bacteroides vulgatus</name>
    <dbReference type="NCBI Taxonomy" id="821"/>
    <lineage>
        <taxon>Bacteria</taxon>
        <taxon>Pseudomonadati</taxon>
        <taxon>Bacteroidota</taxon>
        <taxon>Bacteroidia</taxon>
        <taxon>Bacteroidales</taxon>
        <taxon>Bacteroidaceae</taxon>
        <taxon>Phocaeicola</taxon>
    </lineage>
</organism>
<gene>
    <name evidence="3" type="ORF">FYJ30_15375</name>
</gene>
<feature type="compositionally biased region" description="Basic and acidic residues" evidence="2">
    <location>
        <begin position="193"/>
        <end position="209"/>
    </location>
</feature>
<reference evidence="3 4" key="1">
    <citation type="submission" date="2019-09" db="EMBL/GenBank/DDBJ databases">
        <title>In-depth cultivation of the pig gut microbiome towards novel bacterial diversity and tailored functional studies.</title>
        <authorList>
            <person name="Wylensek D."/>
            <person name="Hitch T.C.A."/>
            <person name="Clavel T."/>
        </authorList>
    </citation>
    <scope>NUCLEOTIDE SEQUENCE [LARGE SCALE GENOMIC DNA]</scope>
    <source>
        <strain evidence="3 4">WCA-389-WT-3C</strain>
    </source>
</reference>
<evidence type="ECO:0000313" key="4">
    <source>
        <dbReference type="Proteomes" id="UP000460950"/>
    </source>
</evidence>
<evidence type="ECO:0000256" key="1">
    <source>
        <dbReference type="SAM" id="Coils"/>
    </source>
</evidence>
<dbReference type="EMBL" id="VULU01000031">
    <property type="protein sequence ID" value="MSS49635.1"/>
    <property type="molecule type" value="Genomic_DNA"/>
</dbReference>
<protein>
    <submittedName>
        <fullName evidence="3">Toprim domain-containing protein</fullName>
    </submittedName>
</protein>
<evidence type="ECO:0000256" key="2">
    <source>
        <dbReference type="SAM" id="MobiDB-lite"/>
    </source>
</evidence>
<feature type="region of interest" description="Disordered" evidence="2">
    <location>
        <begin position="193"/>
        <end position="228"/>
    </location>
</feature>
<keyword evidence="1" id="KW-0175">Coiled coil</keyword>
<feature type="coiled-coil region" evidence="1">
    <location>
        <begin position="393"/>
        <end position="430"/>
    </location>
</feature>
<dbReference type="Gene3D" id="3.40.1360.10">
    <property type="match status" value="1"/>
</dbReference>
<dbReference type="Proteomes" id="UP000460950">
    <property type="component" value="Unassembled WGS sequence"/>
</dbReference>
<accession>A0A7K0JHY2</accession>
<sequence>MRNGDLTYDDYLRRLNIQDVLIDAGYRLNRRDGLRYPSYVRTDSEGRRIRGDKFIVTANGQCCFQPPQQKLYNIISFIKEHPHLFAEYRAGVSPDRLVNLVCCRLLNHPIEERSTRIIQPKRDIKPFNIDNYELHKFNPQDRETQKRFYPYFKNRGIDLYTQYAFHRYFFLATSHREDGAAYTNLSFPLIQPKEPDKTVGLEERGRPRMDGSGSYKGKAEGSNSNEGLWAASPAHTKPAEAKDIYWFESAYDAMAYYQLHQKTNKDLRNAVFVSTGGSPSRQQFKGMIETAPQASHHLCFDRDRAGRIYAITFALVHDGREFTSCTPEADLLVIQETGKGNHRHEIKLEPYDFDKIAETLDIKLIKSYSESAVKFYMEKIGEEYLGGVYATRMDDYKCDLEEGKASYEELEKQREDLANISEAIRRLESTEPIATGKILYEPAAEGYKDWNDQLLNKRTPMEEKSEETLEISGKATLNRALAALPEVNPEHIRTGTYDEADYKAVRQRIERADKIIFSFETQDQGMPEKGFQEMYKIREELSRLENEISDSLSEIKENNQPRFHR</sequence>
<dbReference type="Pfam" id="PF13155">
    <property type="entry name" value="Toprim_2"/>
    <property type="match status" value="1"/>
</dbReference>
<comment type="caution">
    <text evidence="3">The sequence shown here is derived from an EMBL/GenBank/DDBJ whole genome shotgun (WGS) entry which is preliminary data.</text>
</comment>
<evidence type="ECO:0000313" key="3">
    <source>
        <dbReference type="EMBL" id="MSS49635.1"/>
    </source>
</evidence>
<name>A0A7K0JHY2_PHOVU</name>
<dbReference type="AlphaFoldDB" id="A0A7K0JHY2"/>